<gene>
    <name evidence="1" type="ORF">METZ01_LOCUS244555</name>
</gene>
<evidence type="ECO:0000313" key="1">
    <source>
        <dbReference type="EMBL" id="SVB91701.1"/>
    </source>
</evidence>
<accession>A0A382HZ13</accession>
<dbReference type="EMBL" id="UINC01063747">
    <property type="protein sequence ID" value="SVB91701.1"/>
    <property type="molecule type" value="Genomic_DNA"/>
</dbReference>
<dbReference type="AlphaFoldDB" id="A0A382HZ13"/>
<reference evidence="1" key="1">
    <citation type="submission" date="2018-05" db="EMBL/GenBank/DDBJ databases">
        <authorList>
            <person name="Lanie J.A."/>
            <person name="Ng W.-L."/>
            <person name="Kazmierczak K.M."/>
            <person name="Andrzejewski T.M."/>
            <person name="Davidsen T.M."/>
            <person name="Wayne K.J."/>
            <person name="Tettelin H."/>
            <person name="Glass J.I."/>
            <person name="Rusch D."/>
            <person name="Podicherti R."/>
            <person name="Tsui H.-C.T."/>
            <person name="Winkler M.E."/>
        </authorList>
    </citation>
    <scope>NUCLEOTIDE SEQUENCE</scope>
</reference>
<organism evidence="1">
    <name type="scientific">marine metagenome</name>
    <dbReference type="NCBI Taxonomy" id="408172"/>
    <lineage>
        <taxon>unclassified sequences</taxon>
        <taxon>metagenomes</taxon>
        <taxon>ecological metagenomes</taxon>
    </lineage>
</organism>
<protein>
    <submittedName>
        <fullName evidence="1">Uncharacterized protein</fullName>
    </submittedName>
</protein>
<name>A0A382HZ13_9ZZZZ</name>
<sequence>MKITFSGKVLRDDKIIFLDNNKKEDKPKIISETVPKFIQDHKGTWIKNPEWSDN</sequence>
<proteinExistence type="predicted"/>